<evidence type="ECO:0000256" key="1">
    <source>
        <dbReference type="SAM" id="MobiDB-lite"/>
    </source>
</evidence>
<evidence type="ECO:0000313" key="3">
    <source>
        <dbReference type="Proteomes" id="UP000612362"/>
    </source>
</evidence>
<proteinExistence type="predicted"/>
<dbReference type="RefSeq" id="WP_220195405.1">
    <property type="nucleotide sequence ID" value="NZ_BNJF01000002.1"/>
</dbReference>
<reference evidence="2" key="1">
    <citation type="submission" date="2020-10" db="EMBL/GenBank/DDBJ databases">
        <title>Taxonomic study of unclassified bacteria belonging to the class Ktedonobacteria.</title>
        <authorList>
            <person name="Yabe S."/>
            <person name="Wang C.M."/>
            <person name="Zheng Y."/>
            <person name="Sakai Y."/>
            <person name="Cavaletti L."/>
            <person name="Monciardini P."/>
            <person name="Donadio S."/>
        </authorList>
    </citation>
    <scope>NUCLEOTIDE SEQUENCE</scope>
    <source>
        <strain evidence="2">SOSP1-1</strain>
    </source>
</reference>
<feature type="region of interest" description="Disordered" evidence="1">
    <location>
        <begin position="1"/>
        <end position="63"/>
    </location>
</feature>
<gene>
    <name evidence="2" type="ORF">KSX_41600</name>
</gene>
<dbReference type="SUPFAM" id="SSF159888">
    <property type="entry name" value="YdhG-like"/>
    <property type="match status" value="1"/>
</dbReference>
<dbReference type="EMBL" id="BNJF01000002">
    <property type="protein sequence ID" value="GHO45997.1"/>
    <property type="molecule type" value="Genomic_DNA"/>
</dbReference>
<comment type="caution">
    <text evidence="2">The sequence shown here is derived from an EMBL/GenBank/DDBJ whole genome shotgun (WGS) entry which is preliminary data.</text>
</comment>
<name>A0A8J3I4E7_9CHLR</name>
<feature type="compositionally biased region" description="Basic and acidic residues" evidence="1">
    <location>
        <begin position="25"/>
        <end position="53"/>
    </location>
</feature>
<evidence type="ECO:0008006" key="4">
    <source>
        <dbReference type="Google" id="ProtNLM"/>
    </source>
</evidence>
<dbReference type="AlphaFoldDB" id="A0A8J3I4E7"/>
<organism evidence="2 3">
    <name type="scientific">Ktedonospora formicarum</name>
    <dbReference type="NCBI Taxonomy" id="2778364"/>
    <lineage>
        <taxon>Bacteria</taxon>
        <taxon>Bacillati</taxon>
        <taxon>Chloroflexota</taxon>
        <taxon>Ktedonobacteria</taxon>
        <taxon>Ktedonobacterales</taxon>
        <taxon>Ktedonobacteraceae</taxon>
        <taxon>Ktedonospora</taxon>
    </lineage>
</organism>
<keyword evidence="3" id="KW-1185">Reference proteome</keyword>
<accession>A0A8J3I4E7</accession>
<sequence>MSQSEKKITQDSTKNAETTNKKYKGFSDEERAAMKERAKEQKAEARANKNREEGENDVLTKITALPEPDRAMAARIHEIIKENAPVLAPRTWYGMPAYAIDGKIVCFFQPAIKFNTRYATLGFNDSANLDEGALWPVAFALKELTDTEEAKIAALVRKAVG</sequence>
<dbReference type="Gene3D" id="3.90.1150.200">
    <property type="match status" value="1"/>
</dbReference>
<protein>
    <recommendedName>
        <fullName evidence="4">YdhG-like domain-containing protein</fullName>
    </recommendedName>
</protein>
<evidence type="ECO:0000313" key="2">
    <source>
        <dbReference type="EMBL" id="GHO45997.1"/>
    </source>
</evidence>
<dbReference type="Proteomes" id="UP000612362">
    <property type="component" value="Unassembled WGS sequence"/>
</dbReference>